<gene>
    <name evidence="2" type="ORF">ILEXP_LOCUS34210</name>
</gene>
<proteinExistence type="predicted"/>
<comment type="caution">
    <text evidence="2">The sequence shown here is derived from an EMBL/GenBank/DDBJ whole genome shotgun (WGS) entry which is preliminary data.</text>
</comment>
<evidence type="ECO:0000313" key="2">
    <source>
        <dbReference type="EMBL" id="CAK9165064.1"/>
    </source>
</evidence>
<feature type="region of interest" description="Disordered" evidence="1">
    <location>
        <begin position="55"/>
        <end position="84"/>
    </location>
</feature>
<evidence type="ECO:0000313" key="3">
    <source>
        <dbReference type="Proteomes" id="UP001642360"/>
    </source>
</evidence>
<reference evidence="2 3" key="1">
    <citation type="submission" date="2024-02" db="EMBL/GenBank/DDBJ databases">
        <authorList>
            <person name="Vignale AGUSTIN F."/>
            <person name="Sosa J E."/>
            <person name="Modenutti C."/>
        </authorList>
    </citation>
    <scope>NUCLEOTIDE SEQUENCE [LARGE SCALE GENOMIC DNA]</scope>
</reference>
<feature type="non-terminal residue" evidence="2">
    <location>
        <position position="1"/>
    </location>
</feature>
<protein>
    <recommendedName>
        <fullName evidence="4">Sirohydrochlorin chelatase</fullName>
    </recommendedName>
</protein>
<dbReference type="EMBL" id="CAUOFW020004314">
    <property type="protein sequence ID" value="CAK9165064.1"/>
    <property type="molecule type" value="Genomic_DNA"/>
</dbReference>
<dbReference type="Proteomes" id="UP001642360">
    <property type="component" value="Unassembled WGS sequence"/>
</dbReference>
<accession>A0ABC8T6Q6</accession>
<sequence>IADEEKMSFVKKRIDMSHENQIVHVHELKKYHEKVMNAEHSESCYCCNDCGNHDHDHDHDHHHHEKRPESLVMVERGQIDDPST</sequence>
<keyword evidence="3" id="KW-1185">Reference proteome</keyword>
<evidence type="ECO:0008006" key="4">
    <source>
        <dbReference type="Google" id="ProtNLM"/>
    </source>
</evidence>
<organism evidence="2 3">
    <name type="scientific">Ilex paraguariensis</name>
    <name type="common">yerba mate</name>
    <dbReference type="NCBI Taxonomy" id="185542"/>
    <lineage>
        <taxon>Eukaryota</taxon>
        <taxon>Viridiplantae</taxon>
        <taxon>Streptophyta</taxon>
        <taxon>Embryophyta</taxon>
        <taxon>Tracheophyta</taxon>
        <taxon>Spermatophyta</taxon>
        <taxon>Magnoliopsida</taxon>
        <taxon>eudicotyledons</taxon>
        <taxon>Gunneridae</taxon>
        <taxon>Pentapetalae</taxon>
        <taxon>asterids</taxon>
        <taxon>campanulids</taxon>
        <taxon>Aquifoliales</taxon>
        <taxon>Aquifoliaceae</taxon>
        <taxon>Ilex</taxon>
    </lineage>
</organism>
<evidence type="ECO:0000256" key="1">
    <source>
        <dbReference type="SAM" id="MobiDB-lite"/>
    </source>
</evidence>
<dbReference type="AlphaFoldDB" id="A0ABC8T6Q6"/>
<name>A0ABC8T6Q6_9AQUA</name>